<sequence>MNLNKQPTLDDLARLFAQRKDKYDSHILWVCESGEVRLDTLPPEVAEDEFVKRTPSMRARFRTYRRGGGYVGKKAAADRDFMGRLYQTLHQQWLASQSAPKVTFIDRYC</sequence>
<protein>
    <submittedName>
        <fullName evidence="1">Uncharacterized protein</fullName>
    </submittedName>
</protein>
<dbReference type="RefSeq" id="WP_386360354.1">
    <property type="nucleotide sequence ID" value="NZ_JBHRXZ010000002.1"/>
</dbReference>
<dbReference type="Proteomes" id="UP001595630">
    <property type="component" value="Unassembled WGS sequence"/>
</dbReference>
<organism evidence="1 2">
    <name type="scientific">Stutzerimonas tarimensis</name>
    <dbReference type="NCBI Taxonomy" id="1507735"/>
    <lineage>
        <taxon>Bacteria</taxon>
        <taxon>Pseudomonadati</taxon>
        <taxon>Pseudomonadota</taxon>
        <taxon>Gammaproteobacteria</taxon>
        <taxon>Pseudomonadales</taxon>
        <taxon>Pseudomonadaceae</taxon>
        <taxon>Stutzerimonas</taxon>
    </lineage>
</organism>
<comment type="caution">
    <text evidence="1">The sequence shown here is derived from an EMBL/GenBank/DDBJ whole genome shotgun (WGS) entry which is preliminary data.</text>
</comment>
<gene>
    <name evidence="1" type="ORF">ACFOMF_01020</name>
</gene>
<dbReference type="EMBL" id="JBHRXZ010000002">
    <property type="protein sequence ID" value="MFC3606367.1"/>
    <property type="molecule type" value="Genomic_DNA"/>
</dbReference>
<evidence type="ECO:0000313" key="1">
    <source>
        <dbReference type="EMBL" id="MFC3606367.1"/>
    </source>
</evidence>
<name>A0ABV7T1Y3_9GAMM</name>
<reference evidence="2" key="1">
    <citation type="journal article" date="2019" name="Int. J. Syst. Evol. Microbiol.">
        <title>The Global Catalogue of Microorganisms (GCM) 10K type strain sequencing project: providing services to taxonomists for standard genome sequencing and annotation.</title>
        <authorList>
            <consortium name="The Broad Institute Genomics Platform"/>
            <consortium name="The Broad Institute Genome Sequencing Center for Infectious Disease"/>
            <person name="Wu L."/>
            <person name="Ma J."/>
        </authorList>
    </citation>
    <scope>NUCLEOTIDE SEQUENCE [LARGE SCALE GENOMIC DNA]</scope>
    <source>
        <strain evidence="2">KCTC 42447</strain>
    </source>
</reference>
<accession>A0ABV7T1Y3</accession>
<proteinExistence type="predicted"/>
<evidence type="ECO:0000313" key="2">
    <source>
        <dbReference type="Proteomes" id="UP001595630"/>
    </source>
</evidence>
<keyword evidence="2" id="KW-1185">Reference proteome</keyword>